<dbReference type="PROSITE" id="PS60003">
    <property type="entry name" value="PHOSPHOKETOLASE_2"/>
    <property type="match status" value="1"/>
</dbReference>
<dbReference type="InterPro" id="IPR009014">
    <property type="entry name" value="Transketo_C/PFOR_II"/>
</dbReference>
<accession>A0A0C3P032</accession>
<dbReference type="HOGENOM" id="CLU_013954_2_0_1"/>
<dbReference type="InterPro" id="IPR029061">
    <property type="entry name" value="THDP-binding"/>
</dbReference>
<keyword evidence="8" id="KW-1185">Reference proteome</keyword>
<dbReference type="OrthoDB" id="2532903at2759"/>
<dbReference type="Pfam" id="PF09363">
    <property type="entry name" value="XFP_C"/>
    <property type="match status" value="1"/>
</dbReference>
<comment type="similarity">
    <text evidence="2">Belongs to the XFP family.</text>
</comment>
<dbReference type="Proteomes" id="UP000053257">
    <property type="component" value="Unassembled WGS sequence"/>
</dbReference>
<evidence type="ECO:0000259" key="5">
    <source>
        <dbReference type="Pfam" id="PF09363"/>
    </source>
</evidence>
<name>A0A0C3P032_PHLG1</name>
<dbReference type="InterPro" id="IPR018970">
    <property type="entry name" value="Xul5P/Fru6P_PKetolase_N"/>
</dbReference>
<dbReference type="PANTHER" id="PTHR31273">
    <property type="entry name" value="PHOSPHOKETOLASE-RELATED"/>
    <property type="match status" value="1"/>
</dbReference>
<organism evidence="7 8">
    <name type="scientific">Phlebiopsis gigantea (strain 11061_1 CR5-6)</name>
    <name type="common">White-rot fungus</name>
    <name type="synonym">Peniophora gigantea</name>
    <dbReference type="NCBI Taxonomy" id="745531"/>
    <lineage>
        <taxon>Eukaryota</taxon>
        <taxon>Fungi</taxon>
        <taxon>Dikarya</taxon>
        <taxon>Basidiomycota</taxon>
        <taxon>Agaricomycotina</taxon>
        <taxon>Agaricomycetes</taxon>
        <taxon>Polyporales</taxon>
        <taxon>Phanerochaetaceae</taxon>
        <taxon>Phlebiopsis</taxon>
    </lineage>
</organism>
<gene>
    <name evidence="7" type="ORF">PHLGIDRAFT_125192</name>
</gene>
<dbReference type="InterPro" id="IPR005593">
    <property type="entry name" value="Xul5P/Fru6P_PKetolase"/>
</dbReference>
<dbReference type="SUPFAM" id="SSF52518">
    <property type="entry name" value="Thiamin diphosphate-binding fold (THDP-binding)"/>
    <property type="match status" value="2"/>
</dbReference>
<protein>
    <recommendedName>
        <fullName evidence="9">Xylulose 5-phosphate/Fructose 6-phosphate phosphoketolase N-terminal domain-containing protein</fullName>
    </recommendedName>
</protein>
<dbReference type="STRING" id="745531.A0A0C3P032"/>
<dbReference type="PANTHER" id="PTHR31273:SF1">
    <property type="entry name" value="PHOSPHOKETOLASE-RELATED"/>
    <property type="match status" value="1"/>
</dbReference>
<dbReference type="GO" id="GO:0005975">
    <property type="term" value="P:carbohydrate metabolic process"/>
    <property type="evidence" value="ECO:0007669"/>
    <property type="project" value="InterPro"/>
</dbReference>
<dbReference type="PIRSF" id="PIRSF017245">
    <property type="entry name" value="Phosphoketolase"/>
    <property type="match status" value="1"/>
</dbReference>
<keyword evidence="3" id="KW-0786">Thiamine pyrophosphate</keyword>
<comment type="cofactor">
    <cofactor evidence="1">
        <name>thiamine diphosphate</name>
        <dbReference type="ChEBI" id="CHEBI:58937"/>
    </cofactor>
</comment>
<evidence type="ECO:0000256" key="3">
    <source>
        <dbReference type="ARBA" id="ARBA00023052"/>
    </source>
</evidence>
<dbReference type="InterPro" id="IPR019789">
    <property type="entry name" value="Xul5P/Fru6P_PKetolase_ThDP_BS"/>
</dbReference>
<dbReference type="Gene3D" id="3.40.50.920">
    <property type="match status" value="1"/>
</dbReference>
<evidence type="ECO:0000259" key="6">
    <source>
        <dbReference type="Pfam" id="PF09364"/>
    </source>
</evidence>
<dbReference type="SUPFAM" id="SSF52922">
    <property type="entry name" value="TK C-terminal domain-like"/>
    <property type="match status" value="1"/>
</dbReference>
<feature type="domain" description="Xylulose 5-phosphate/Fructose 6-phosphate phosphoketolase C-terminal" evidence="5">
    <location>
        <begin position="601"/>
        <end position="804"/>
    </location>
</feature>
<dbReference type="AlphaFoldDB" id="A0A0C3P032"/>
<keyword evidence="4" id="KW-0456">Lyase</keyword>
<dbReference type="Pfam" id="PF03894">
    <property type="entry name" value="XFP"/>
    <property type="match status" value="1"/>
</dbReference>
<dbReference type="EMBL" id="KN840449">
    <property type="protein sequence ID" value="KIP11089.1"/>
    <property type="molecule type" value="Genomic_DNA"/>
</dbReference>
<evidence type="ECO:0000313" key="7">
    <source>
        <dbReference type="EMBL" id="KIP11089.1"/>
    </source>
</evidence>
<dbReference type="InterPro" id="IPR019790">
    <property type="entry name" value="Xul5P/Fru6P_PKetolase_CS"/>
</dbReference>
<dbReference type="GO" id="GO:0016832">
    <property type="term" value="F:aldehyde-lyase activity"/>
    <property type="evidence" value="ECO:0007669"/>
    <property type="project" value="InterPro"/>
</dbReference>
<evidence type="ECO:0008006" key="9">
    <source>
        <dbReference type="Google" id="ProtNLM"/>
    </source>
</evidence>
<reference evidence="7 8" key="1">
    <citation type="journal article" date="2014" name="PLoS Genet.">
        <title>Analysis of the Phlebiopsis gigantea genome, transcriptome and secretome provides insight into its pioneer colonization strategies of wood.</title>
        <authorList>
            <person name="Hori C."/>
            <person name="Ishida T."/>
            <person name="Igarashi K."/>
            <person name="Samejima M."/>
            <person name="Suzuki H."/>
            <person name="Master E."/>
            <person name="Ferreira P."/>
            <person name="Ruiz-Duenas F.J."/>
            <person name="Held B."/>
            <person name="Canessa P."/>
            <person name="Larrondo L.F."/>
            <person name="Schmoll M."/>
            <person name="Druzhinina I.S."/>
            <person name="Kubicek C.P."/>
            <person name="Gaskell J.A."/>
            <person name="Kersten P."/>
            <person name="St John F."/>
            <person name="Glasner J."/>
            <person name="Sabat G."/>
            <person name="Splinter BonDurant S."/>
            <person name="Syed K."/>
            <person name="Yadav J."/>
            <person name="Mgbeahuruike A.C."/>
            <person name="Kovalchuk A."/>
            <person name="Asiegbu F.O."/>
            <person name="Lackner G."/>
            <person name="Hoffmeister D."/>
            <person name="Rencoret J."/>
            <person name="Gutierrez A."/>
            <person name="Sun H."/>
            <person name="Lindquist E."/>
            <person name="Barry K."/>
            <person name="Riley R."/>
            <person name="Grigoriev I.V."/>
            <person name="Henrissat B."/>
            <person name="Kues U."/>
            <person name="Berka R.M."/>
            <person name="Martinez A.T."/>
            <person name="Covert S.F."/>
            <person name="Blanchette R.A."/>
            <person name="Cullen D."/>
        </authorList>
    </citation>
    <scope>NUCLEOTIDE SEQUENCE [LARGE SCALE GENOMIC DNA]</scope>
    <source>
        <strain evidence="7 8">11061_1 CR5-6</strain>
    </source>
</reference>
<evidence type="ECO:0000313" key="8">
    <source>
        <dbReference type="Proteomes" id="UP000053257"/>
    </source>
</evidence>
<proteinExistence type="inferred from homology"/>
<dbReference type="Gene3D" id="3.40.50.970">
    <property type="match status" value="2"/>
</dbReference>
<dbReference type="InterPro" id="IPR018969">
    <property type="entry name" value="Xul5P/Fru6P_PKetolase_C"/>
</dbReference>
<dbReference type="Pfam" id="PF09364">
    <property type="entry name" value="XFP_N"/>
    <property type="match status" value="1"/>
</dbReference>
<sequence length="808" mass="89817">MGGQQLFQANPPPDPSELPNAILDWRIQLDTQNYLSSKELHAIQEFRKAANYIAAAMIFLKDNALVERDIRSEDIKARLLGHWGTCPGLTLVYAHANRLIRKTKQEMLYIVGPGHGAPAFLSCLWLENSLGVFWPGYGRTKAGLVKLIASFSVPGGFPSHINAQTPGSIHEGGELGYALSVSFGAIMDKPDLVALCVVGDGEAESGPTATAWHGYKYIDPAESGAVLPIVHVNGFKISERTIYGTMDDKEIVALFTGYGYLVRIVEDLDNIDQDLAASMQWALDEIHKIQKAARSGQPLVKPRWPVLILRTPKGWGAPKQLHGEFIEGSFRAHQVPLTEVKNDPEERAELQRWLTSYEPRKVLANGEPSAEVLSVIPEEDHLKLGQKKEAYASYEPLDVPNWLETGLVAEKGSEASCMKTIGEFLYEVVRKNPKTFRIFSPDELVSNKLDAVLRHSGRNFQWDVASRAQGGRVVEILSEHTCQGMLQGYTLTGRTGLFPSYEAFLGIIHTMMVQYSKFVKMAHETTWRQPCGSLNYVETSTWARQEHNGFSHQNPSFIGAVLNLKPTLARVYLPPDANCFLSTIAHCLRAKDYINLMVGSKQPTPVWLSPEEADKHCIAGASIWRFASVDDGIDPDVVLVAIGVEITFEVIAAAALLRKLAPDLRVRVVNVTDLMILAPQGSHPHSLLDADWDNFFTPDRPIHFNYHGYPQELRGLLFGRPRLCDRVTIEGYREEGTTTSALDMMLQNHTSRYHVAGAAIRGGAINNDKIKVREHELISEIKHMAAKDSEFINKNGDDPEGSFDLPKF</sequence>
<evidence type="ECO:0000256" key="1">
    <source>
        <dbReference type="ARBA" id="ARBA00001964"/>
    </source>
</evidence>
<dbReference type="PROSITE" id="PS60002">
    <property type="entry name" value="PHOSPHOKETOLASE_1"/>
    <property type="match status" value="1"/>
</dbReference>
<feature type="domain" description="Xylulose 5-phosphate/Fructose 6-phosphate phosphoketolase N-terminal" evidence="6">
    <location>
        <begin position="35"/>
        <end position="394"/>
    </location>
</feature>
<evidence type="ECO:0000256" key="4">
    <source>
        <dbReference type="ARBA" id="ARBA00023239"/>
    </source>
</evidence>
<evidence type="ECO:0000256" key="2">
    <source>
        <dbReference type="ARBA" id="ARBA00005623"/>
    </source>
</evidence>